<evidence type="ECO:0000313" key="1">
    <source>
        <dbReference type="EMBL" id="GMM59919.1"/>
    </source>
</evidence>
<organism evidence="1 2">
    <name type="scientific">Novosphingobium pituita</name>
    <dbReference type="NCBI Taxonomy" id="3056842"/>
    <lineage>
        <taxon>Bacteria</taxon>
        <taxon>Pseudomonadati</taxon>
        <taxon>Pseudomonadota</taxon>
        <taxon>Alphaproteobacteria</taxon>
        <taxon>Sphingomonadales</taxon>
        <taxon>Sphingomonadaceae</taxon>
        <taxon>Novosphingobium</taxon>
    </lineage>
</organism>
<name>A0ABQ6P3U2_9SPHN</name>
<dbReference type="Proteomes" id="UP001187221">
    <property type="component" value="Unassembled WGS sequence"/>
</dbReference>
<gene>
    <name evidence="1" type="ORF">NUTIK01_06960</name>
</gene>
<keyword evidence="2" id="KW-1185">Reference proteome</keyword>
<reference evidence="1 2" key="1">
    <citation type="submission" date="2023-06" db="EMBL/GenBank/DDBJ databases">
        <title>Draft genome sequence of Novosphingobium sp. strain IK01.</title>
        <authorList>
            <person name="Hatamoto M."/>
            <person name="Ikarashi T."/>
            <person name="Yamaguchi T."/>
        </authorList>
    </citation>
    <scope>NUCLEOTIDE SEQUENCE [LARGE SCALE GENOMIC DNA]</scope>
    <source>
        <strain evidence="1 2">IK01</strain>
    </source>
</reference>
<comment type="caution">
    <text evidence="1">The sequence shown here is derived from an EMBL/GenBank/DDBJ whole genome shotgun (WGS) entry which is preliminary data.</text>
</comment>
<evidence type="ECO:0000313" key="2">
    <source>
        <dbReference type="Proteomes" id="UP001187221"/>
    </source>
</evidence>
<proteinExistence type="predicted"/>
<sequence>MLFPRLNGGLVGSLNKQMFSFEGIVAVPETLIERTQLQKAMVFELSFARAEGILRGDEVADWPEHLQSASQRQRQHYDARIPESVSEGDIAIAEHAARNLVFMLSSVQAQRSGTVLEQSPVIPGLGWVASGNGDFALGSMLIEVKHTERNFGSGDFRQVMMYWLLKYARSIENEGDVWSEILFLNPRRNAALLLNYDKLLQSASARLNRVELIELLRSAVSQEVERR</sequence>
<dbReference type="EMBL" id="BTFW01000001">
    <property type="protein sequence ID" value="GMM59919.1"/>
    <property type="molecule type" value="Genomic_DNA"/>
</dbReference>
<accession>A0ABQ6P3U2</accession>
<protein>
    <submittedName>
        <fullName evidence="1">Uncharacterized protein</fullName>
    </submittedName>
</protein>